<accession>A0A3M9N488</accession>
<dbReference type="Proteomes" id="UP000267223">
    <property type="component" value="Unassembled WGS sequence"/>
</dbReference>
<sequence>MTFSFIVIPLFIGVCVFHFLLNIYRLTKSQPAMLIQMLTLWLVYNLTLILINLPDFVRHQNNAGYLRYKSFVEYFTTNILEGFITATIFAIAIPLLDKFFKGKIVKLDTRQSIN</sequence>
<feature type="transmembrane region" description="Helical" evidence="1">
    <location>
        <begin position="31"/>
        <end position="51"/>
    </location>
</feature>
<keyword evidence="1" id="KW-0812">Transmembrane</keyword>
<organism evidence="2 3">
    <name type="scientific">Hanamia caeni</name>
    <dbReference type="NCBI Taxonomy" id="2294116"/>
    <lineage>
        <taxon>Bacteria</taxon>
        <taxon>Pseudomonadati</taxon>
        <taxon>Bacteroidota</taxon>
        <taxon>Chitinophagia</taxon>
        <taxon>Chitinophagales</taxon>
        <taxon>Chitinophagaceae</taxon>
        <taxon>Hanamia</taxon>
    </lineage>
</organism>
<name>A0A3M9N488_9BACT</name>
<proteinExistence type="predicted"/>
<keyword evidence="1" id="KW-0472">Membrane</keyword>
<feature type="transmembrane region" description="Helical" evidence="1">
    <location>
        <begin position="6"/>
        <end position="24"/>
    </location>
</feature>
<keyword evidence="1" id="KW-1133">Transmembrane helix</keyword>
<keyword evidence="3" id="KW-1185">Reference proteome</keyword>
<evidence type="ECO:0000256" key="1">
    <source>
        <dbReference type="SAM" id="Phobius"/>
    </source>
</evidence>
<dbReference type="AlphaFoldDB" id="A0A3M9N488"/>
<dbReference type="EMBL" id="RJJR01000032">
    <property type="protein sequence ID" value="RNI31828.1"/>
    <property type="molecule type" value="Genomic_DNA"/>
</dbReference>
<evidence type="ECO:0000313" key="3">
    <source>
        <dbReference type="Proteomes" id="UP000267223"/>
    </source>
</evidence>
<reference evidence="2 3" key="1">
    <citation type="submission" date="2018-11" db="EMBL/GenBank/DDBJ databases">
        <title>Draft genome sequence of Ferruginibacter sp. BO-59.</title>
        <authorList>
            <person name="Im W.T."/>
        </authorList>
    </citation>
    <scope>NUCLEOTIDE SEQUENCE [LARGE SCALE GENOMIC DNA]</scope>
    <source>
        <strain evidence="2 3">BO-59</strain>
    </source>
</reference>
<gene>
    <name evidence="2" type="ORF">EFY79_21030</name>
</gene>
<evidence type="ECO:0000313" key="2">
    <source>
        <dbReference type="EMBL" id="RNI31828.1"/>
    </source>
</evidence>
<protein>
    <submittedName>
        <fullName evidence="2">Uncharacterized protein</fullName>
    </submittedName>
</protein>
<comment type="caution">
    <text evidence="2">The sequence shown here is derived from an EMBL/GenBank/DDBJ whole genome shotgun (WGS) entry which is preliminary data.</text>
</comment>
<feature type="transmembrane region" description="Helical" evidence="1">
    <location>
        <begin position="71"/>
        <end position="96"/>
    </location>
</feature>